<dbReference type="GO" id="GO:0005975">
    <property type="term" value="P:carbohydrate metabolic process"/>
    <property type="evidence" value="ECO:0007669"/>
    <property type="project" value="InterPro"/>
</dbReference>
<dbReference type="PROSITE" id="PS51910">
    <property type="entry name" value="GH18_2"/>
    <property type="match status" value="1"/>
</dbReference>
<dbReference type="InterPro" id="IPR011583">
    <property type="entry name" value="Chitinase_II/V-like_cat"/>
</dbReference>
<evidence type="ECO:0000259" key="7">
    <source>
        <dbReference type="PROSITE" id="PS51910"/>
    </source>
</evidence>
<dbReference type="InterPro" id="IPR001223">
    <property type="entry name" value="Glyco_hydro18_cat"/>
</dbReference>
<dbReference type="Gene3D" id="3.20.20.80">
    <property type="entry name" value="Glycosidases"/>
    <property type="match status" value="1"/>
</dbReference>
<dbReference type="AlphaFoldDB" id="A0A1Y6BRI8"/>
<dbReference type="EC" id="3.2.1.14" evidence="1"/>
<keyword evidence="9" id="KW-1185">Reference proteome</keyword>
<dbReference type="GO" id="GO:0008061">
    <property type="term" value="F:chitin binding"/>
    <property type="evidence" value="ECO:0007669"/>
    <property type="project" value="InterPro"/>
</dbReference>
<comment type="similarity">
    <text evidence="5">Belongs to the glycosyl hydrolase 18 family.</text>
</comment>
<evidence type="ECO:0000313" key="9">
    <source>
        <dbReference type="Proteomes" id="UP000192917"/>
    </source>
</evidence>
<evidence type="ECO:0000256" key="5">
    <source>
        <dbReference type="RuleBase" id="RU004453"/>
    </source>
</evidence>
<dbReference type="InterPro" id="IPR017853">
    <property type="entry name" value="GH"/>
</dbReference>
<dbReference type="PANTHER" id="PTHR45708">
    <property type="entry name" value="ENDOCHITINASE"/>
    <property type="match status" value="1"/>
</dbReference>
<evidence type="ECO:0000256" key="2">
    <source>
        <dbReference type="ARBA" id="ARBA00022801"/>
    </source>
</evidence>
<dbReference type="Proteomes" id="UP000192917">
    <property type="component" value="Unassembled WGS sequence"/>
</dbReference>
<dbReference type="PROSITE" id="PS01095">
    <property type="entry name" value="GH18_1"/>
    <property type="match status" value="1"/>
</dbReference>
<proteinExistence type="inferred from homology"/>
<sequence length="289" mass="30065">MAEDAKLVVYYNANYTPVLDAAGDALTHLNLAFAIPSASNPLTLEISGNLTSTLLGQVPQVQAAGKKVMLSFGGGTVSSAQYQAMVGNEPAIAAQLAAFVKQYGLDGIDVDYEDSGALMNNSGYNGGEFAITLTNSIHDALAGVGRGKLISHAPQPPYIAGPEYSGGWNVYATIWTETAGKIDWLNMQYYNNPGFNDADQVVAHYQTLLKGWSGFAGLKPKQLLVGKPIGQGDAGSGWIPAADIVSDIIDPLQAGGIGGAMGWQFSSDPTGSWQQTVGAPLGVTPPATV</sequence>
<dbReference type="InterPro" id="IPR050542">
    <property type="entry name" value="Glycosyl_Hydrlase18_Chitinase"/>
</dbReference>
<dbReference type="InterPro" id="IPR001579">
    <property type="entry name" value="Glyco_hydro_18_chit_AS"/>
</dbReference>
<gene>
    <name evidence="8" type="ORF">SAMN05428998_10688</name>
</gene>
<dbReference type="Pfam" id="PF00704">
    <property type="entry name" value="Glyco_hydro_18"/>
    <property type="match status" value="1"/>
</dbReference>
<evidence type="ECO:0000256" key="3">
    <source>
        <dbReference type="ARBA" id="ARBA00023295"/>
    </source>
</evidence>
<organism evidence="8 9">
    <name type="scientific">Tistlia consotensis USBA 355</name>
    <dbReference type="NCBI Taxonomy" id="560819"/>
    <lineage>
        <taxon>Bacteria</taxon>
        <taxon>Pseudomonadati</taxon>
        <taxon>Pseudomonadota</taxon>
        <taxon>Alphaproteobacteria</taxon>
        <taxon>Rhodospirillales</taxon>
        <taxon>Rhodovibrionaceae</taxon>
        <taxon>Tistlia</taxon>
    </lineage>
</organism>
<name>A0A1Y6BRI8_9PROT</name>
<feature type="domain" description="GH18" evidence="7">
    <location>
        <begin position="5"/>
        <end position="284"/>
    </location>
</feature>
<accession>A0A1Y6BRI8</accession>
<dbReference type="GO" id="GO:0008843">
    <property type="term" value="F:endochitinase activity"/>
    <property type="evidence" value="ECO:0007669"/>
    <property type="project" value="UniProtKB-EC"/>
</dbReference>
<keyword evidence="3 4" id="KW-0326">Glycosidase</keyword>
<evidence type="ECO:0000313" key="8">
    <source>
        <dbReference type="EMBL" id="SMF17211.1"/>
    </source>
</evidence>
<dbReference type="EMBL" id="FWZX01000006">
    <property type="protein sequence ID" value="SMF17211.1"/>
    <property type="molecule type" value="Genomic_DNA"/>
</dbReference>
<dbReference type="STRING" id="560819.SAMN05428998_10688"/>
<protein>
    <recommendedName>
        <fullName evidence="1">chitinase</fullName>
        <ecNumber evidence="1">3.2.1.14</ecNumber>
    </recommendedName>
</protein>
<dbReference type="PANTHER" id="PTHR45708:SF49">
    <property type="entry name" value="ENDOCHITINASE"/>
    <property type="match status" value="1"/>
</dbReference>
<dbReference type="SMART" id="SM00636">
    <property type="entry name" value="Glyco_18"/>
    <property type="match status" value="1"/>
</dbReference>
<evidence type="ECO:0000256" key="6">
    <source>
        <dbReference type="SAM" id="MobiDB-lite"/>
    </source>
</evidence>
<reference evidence="8 9" key="1">
    <citation type="submission" date="2017-04" db="EMBL/GenBank/DDBJ databases">
        <authorList>
            <person name="Afonso C.L."/>
            <person name="Miller P.J."/>
            <person name="Scott M.A."/>
            <person name="Spackman E."/>
            <person name="Goraichik I."/>
            <person name="Dimitrov K.M."/>
            <person name="Suarez D.L."/>
            <person name="Swayne D.E."/>
        </authorList>
    </citation>
    <scope>NUCLEOTIDE SEQUENCE [LARGE SCALE GENOMIC DNA]</scope>
    <source>
        <strain evidence="8 9">USBA 355</strain>
    </source>
</reference>
<dbReference type="RefSeq" id="WP_159460175.1">
    <property type="nucleotide sequence ID" value="NZ_FWZX01000006.1"/>
</dbReference>
<keyword evidence="2 4" id="KW-0378">Hydrolase</keyword>
<evidence type="ECO:0000256" key="1">
    <source>
        <dbReference type="ARBA" id="ARBA00012729"/>
    </source>
</evidence>
<feature type="region of interest" description="Disordered" evidence="6">
    <location>
        <begin position="269"/>
        <end position="289"/>
    </location>
</feature>
<dbReference type="SUPFAM" id="SSF51445">
    <property type="entry name" value="(Trans)glycosidases"/>
    <property type="match status" value="1"/>
</dbReference>
<evidence type="ECO:0000256" key="4">
    <source>
        <dbReference type="RuleBase" id="RU000489"/>
    </source>
</evidence>